<dbReference type="EMBL" id="CP098807">
    <property type="protein sequence ID" value="USJ22937.1"/>
    <property type="molecule type" value="Genomic_DNA"/>
</dbReference>
<evidence type="ECO:0000256" key="3">
    <source>
        <dbReference type="ARBA" id="ARBA00022490"/>
    </source>
</evidence>
<evidence type="ECO:0000256" key="1">
    <source>
        <dbReference type="ARBA" id="ARBA00004515"/>
    </source>
</evidence>
<feature type="binding site" evidence="10">
    <location>
        <begin position="489"/>
        <end position="493"/>
    </location>
    <ligand>
        <name>GTP</name>
        <dbReference type="ChEBI" id="CHEBI:37565"/>
    </ligand>
</feature>
<feature type="binding site" evidence="10">
    <location>
        <begin position="407"/>
        <end position="414"/>
    </location>
    <ligand>
        <name>GTP</name>
        <dbReference type="ChEBI" id="CHEBI:37565"/>
    </ligand>
</feature>
<feature type="compositionally biased region" description="Low complexity" evidence="11">
    <location>
        <begin position="34"/>
        <end position="57"/>
    </location>
</feature>
<keyword evidence="4 10" id="KW-0547">Nucleotide-binding</keyword>
<feature type="region of interest" description="Disordered" evidence="11">
    <location>
        <begin position="34"/>
        <end position="81"/>
    </location>
</feature>
<dbReference type="GO" id="GO:0005737">
    <property type="term" value="C:cytoplasm"/>
    <property type="evidence" value="ECO:0007669"/>
    <property type="project" value="UniProtKB-SubCell"/>
</dbReference>
<keyword evidence="6 10" id="KW-0342">GTP-binding</keyword>
<feature type="region of interest" description="Disordered" evidence="11">
    <location>
        <begin position="119"/>
        <end position="171"/>
    </location>
</feature>
<dbReference type="GO" id="GO:0006614">
    <property type="term" value="P:SRP-dependent cotranslational protein targeting to membrane"/>
    <property type="evidence" value="ECO:0007669"/>
    <property type="project" value="InterPro"/>
</dbReference>
<evidence type="ECO:0000256" key="8">
    <source>
        <dbReference type="ARBA" id="ARBA00023170"/>
    </source>
</evidence>
<dbReference type="GO" id="GO:0005525">
    <property type="term" value="F:GTP binding"/>
    <property type="evidence" value="ECO:0007669"/>
    <property type="project" value="UniProtKB-UniRule"/>
</dbReference>
<comment type="subunit">
    <text evidence="10">Part of the signal recognition particle protein translocation system, which is composed of SRP and FtsY. SRP is a ribonucleoprotein composed of Ffh and a 4.5S RNA molecule.</text>
</comment>
<dbReference type="RefSeq" id="WP_090295258.1">
    <property type="nucleotide sequence ID" value="NZ_CP098807.1"/>
</dbReference>
<feature type="region of interest" description="Disordered" evidence="11">
    <location>
        <begin position="186"/>
        <end position="239"/>
    </location>
</feature>
<keyword evidence="3 10" id="KW-0963">Cytoplasm</keyword>
<dbReference type="InterPro" id="IPR042101">
    <property type="entry name" value="SRP54_N_sf"/>
</dbReference>
<dbReference type="Proteomes" id="UP001055460">
    <property type="component" value="Chromosome"/>
</dbReference>
<evidence type="ECO:0000256" key="4">
    <source>
        <dbReference type="ARBA" id="ARBA00022741"/>
    </source>
</evidence>
<dbReference type="SMART" id="SM00382">
    <property type="entry name" value="AAA"/>
    <property type="match status" value="1"/>
</dbReference>
<proteinExistence type="inferred from homology"/>
<comment type="similarity">
    <text evidence="10">Belongs to the GTP-binding SRP family. FtsY subfamily.</text>
</comment>
<evidence type="ECO:0000259" key="12">
    <source>
        <dbReference type="PROSITE" id="PS00300"/>
    </source>
</evidence>
<dbReference type="PANTHER" id="PTHR43134:SF1">
    <property type="entry name" value="SIGNAL RECOGNITION PARTICLE RECEPTOR SUBUNIT ALPHA"/>
    <property type="match status" value="1"/>
</dbReference>
<dbReference type="PROSITE" id="PS00300">
    <property type="entry name" value="SRP54"/>
    <property type="match status" value="1"/>
</dbReference>
<comment type="function">
    <text evidence="10">Involved in targeting and insertion of nascent membrane proteins into the cytoplasmic membrane. Acts as a receptor for the complex formed by the signal recognition particle (SRP) and the ribosome-nascent chain (RNC). Interaction with SRP-RNC leads to the transfer of the RNC complex to the Sec translocase for insertion into the membrane, the hydrolysis of GTP by both Ffh and FtsY, and the dissociation of the SRP-FtsY complex into the individual components.</text>
</comment>
<dbReference type="Gene3D" id="3.40.50.300">
    <property type="entry name" value="P-loop containing nucleotide triphosphate hydrolases"/>
    <property type="match status" value="1"/>
</dbReference>
<dbReference type="InterPro" id="IPR036225">
    <property type="entry name" value="SRP/SRP_N"/>
</dbReference>
<feature type="compositionally biased region" description="Low complexity" evidence="11">
    <location>
        <begin position="252"/>
        <end position="276"/>
    </location>
</feature>
<dbReference type="InterPro" id="IPR004390">
    <property type="entry name" value="SR_rcpt_FtsY"/>
</dbReference>
<dbReference type="CDD" id="cd17874">
    <property type="entry name" value="FtsY"/>
    <property type="match status" value="1"/>
</dbReference>
<evidence type="ECO:0000256" key="6">
    <source>
        <dbReference type="ARBA" id="ARBA00023134"/>
    </source>
</evidence>
<accession>A0A9Q8Y5Y0</accession>
<dbReference type="NCBIfam" id="TIGR00064">
    <property type="entry name" value="ftsY"/>
    <property type="match status" value="1"/>
</dbReference>
<evidence type="ECO:0000256" key="9">
    <source>
        <dbReference type="ARBA" id="ARBA00048027"/>
    </source>
</evidence>
<evidence type="ECO:0000256" key="7">
    <source>
        <dbReference type="ARBA" id="ARBA00023136"/>
    </source>
</evidence>
<dbReference type="AlphaFoldDB" id="A0A9Q8Y5Y0"/>
<reference evidence="13" key="1">
    <citation type="submission" date="2022-06" db="EMBL/GenBank/DDBJ databases">
        <title>Physiological and biochemical characterization and genomic elucidation of a strain of the genus Ensifer adhaerens M8 that combines arsenic oxidation and chromium reduction.</title>
        <authorList>
            <person name="Li X."/>
            <person name="Yu c."/>
        </authorList>
    </citation>
    <scope>NUCLEOTIDE SEQUENCE</scope>
    <source>
        <strain evidence="13">M8</strain>
    </source>
</reference>
<dbReference type="SUPFAM" id="SSF47364">
    <property type="entry name" value="Domain of the SRP/SRP receptor G-proteins"/>
    <property type="match status" value="1"/>
</dbReference>
<dbReference type="SMART" id="SM00962">
    <property type="entry name" value="SRP54"/>
    <property type="match status" value="1"/>
</dbReference>
<keyword evidence="8 10" id="KW-0675">Receptor</keyword>
<gene>
    <name evidence="10 13" type="primary">ftsY</name>
    <name evidence="13" type="ORF">NE863_16850</name>
</gene>
<evidence type="ECO:0000256" key="5">
    <source>
        <dbReference type="ARBA" id="ARBA00022801"/>
    </source>
</evidence>
<evidence type="ECO:0000256" key="2">
    <source>
        <dbReference type="ARBA" id="ARBA00022475"/>
    </source>
</evidence>
<dbReference type="InterPro" id="IPR013822">
    <property type="entry name" value="Signal_recog_particl_SRP54_hlx"/>
</dbReference>
<organism evidence="13 14">
    <name type="scientific">Ensifer adhaerens</name>
    <name type="common">Sinorhizobium morelense</name>
    <dbReference type="NCBI Taxonomy" id="106592"/>
    <lineage>
        <taxon>Bacteria</taxon>
        <taxon>Pseudomonadati</taxon>
        <taxon>Pseudomonadota</taxon>
        <taxon>Alphaproteobacteria</taxon>
        <taxon>Hyphomicrobiales</taxon>
        <taxon>Rhizobiaceae</taxon>
        <taxon>Sinorhizobium/Ensifer group</taxon>
        <taxon>Ensifer</taxon>
    </lineage>
</organism>
<evidence type="ECO:0000313" key="13">
    <source>
        <dbReference type="EMBL" id="USJ22937.1"/>
    </source>
</evidence>
<feature type="domain" description="SRP54-type proteins GTP-binding" evidence="12">
    <location>
        <begin position="574"/>
        <end position="587"/>
    </location>
</feature>
<dbReference type="InterPro" id="IPR027417">
    <property type="entry name" value="P-loop_NTPase"/>
</dbReference>
<dbReference type="HAMAP" id="MF_00920">
    <property type="entry name" value="FtsY"/>
    <property type="match status" value="1"/>
</dbReference>
<comment type="subcellular location">
    <subcellularLocation>
        <location evidence="1">Cell inner membrane</location>
        <topology evidence="1">Peripheral membrane protein</topology>
        <orientation evidence="1">Cytoplasmic side</orientation>
    </subcellularLocation>
    <subcellularLocation>
        <location evidence="10">Cell membrane</location>
        <topology evidence="10">Peripheral membrane protein</topology>
        <orientation evidence="10">Cytoplasmic side</orientation>
    </subcellularLocation>
    <subcellularLocation>
        <location evidence="10">Cytoplasm</location>
    </subcellularLocation>
</comment>
<dbReference type="OrthoDB" id="9804720at2"/>
<keyword evidence="5 10" id="KW-0378">Hydrolase</keyword>
<evidence type="ECO:0000256" key="10">
    <source>
        <dbReference type="HAMAP-Rule" id="MF_00920"/>
    </source>
</evidence>
<dbReference type="GO" id="GO:0003924">
    <property type="term" value="F:GTPase activity"/>
    <property type="evidence" value="ECO:0007669"/>
    <property type="project" value="UniProtKB-UniRule"/>
</dbReference>
<comment type="catalytic activity">
    <reaction evidence="9 10">
        <text>GTP + H2O = GDP + phosphate + H(+)</text>
        <dbReference type="Rhea" id="RHEA:19669"/>
        <dbReference type="ChEBI" id="CHEBI:15377"/>
        <dbReference type="ChEBI" id="CHEBI:15378"/>
        <dbReference type="ChEBI" id="CHEBI:37565"/>
        <dbReference type="ChEBI" id="CHEBI:43474"/>
        <dbReference type="ChEBI" id="CHEBI:58189"/>
        <dbReference type="EC" id="3.6.5.4"/>
    </reaction>
</comment>
<dbReference type="InterPro" id="IPR003593">
    <property type="entry name" value="AAA+_ATPase"/>
</dbReference>
<dbReference type="Gene3D" id="1.20.120.140">
    <property type="entry name" value="Signal recognition particle SRP54, nucleotide-binding domain"/>
    <property type="match status" value="1"/>
</dbReference>
<dbReference type="Pfam" id="PF00448">
    <property type="entry name" value="SRP54"/>
    <property type="match status" value="1"/>
</dbReference>
<dbReference type="GO" id="GO:0005886">
    <property type="term" value="C:plasma membrane"/>
    <property type="evidence" value="ECO:0007669"/>
    <property type="project" value="UniProtKB-SubCell"/>
</dbReference>
<feature type="compositionally biased region" description="Basic and acidic residues" evidence="11">
    <location>
        <begin position="284"/>
        <end position="296"/>
    </location>
</feature>
<protein>
    <recommendedName>
        <fullName evidence="10">Signal recognition particle receptor FtsY</fullName>
        <shortName evidence="10">SRP receptor</shortName>
        <ecNumber evidence="10">3.6.5.4</ecNumber>
    </recommendedName>
</protein>
<feature type="region of interest" description="Disordered" evidence="11">
    <location>
        <begin position="252"/>
        <end position="296"/>
    </location>
</feature>
<dbReference type="FunFam" id="3.40.50.300:FF:000053">
    <property type="entry name" value="Signal recognition particle receptor FtsY"/>
    <property type="match status" value="1"/>
</dbReference>
<sequence length="604" mass="63274">MAMGFIKRIFTFGKGAVEETKPPEGVPEETIVSAPEVEAQPEPSAEAVEPPAAVAEAEIVEESPETAFEPPVDIETLPLSDDDPVLEAEIETAGGPASDDAEELARDEAAPVEAVVTPAETEAAIPPSVPSGHLPLKGREQTETEATAEEATAATETAAPVAHKAPAPSDEIIVASREAEIVERIEEAADDAEPTASDVTTAEADEVTPTETLASELESEPSVISAPVGEMPGRADGGEAAALRESIETAEANAADAATDVAPTETAEAEPTATPALPKGFSATERKPKEEPVAAPKEKLSWYQRLRRGLARTSSQLTGQIASLFTKRKLDEATLQDLEDLLIQADLGVETAMRITDTLASERYGKDVSGEDVSRIMAGEITKVLSPVAKPLELDLSHKPHVILVVGVNGTGKTTTIGKLAAKLSGAGLKVMLAAGDTFRAAAIEQLKIWAERTNSEIVSSKLGADAAGLAYEAFQQAREKKSDVLIIDTAGRLQNKAELMAELEKIVRVLGKLDPDAPHTVLQTLDATTGQNALQQVEIFRNVAGVSGLIMTKLDGTARGGILVAISAKHKLPVYFIGVGEGIDDLEPFEAKDFAEAIAGVAA</sequence>
<dbReference type="InterPro" id="IPR000897">
    <property type="entry name" value="SRP54_GTPase_dom"/>
</dbReference>
<evidence type="ECO:0000256" key="11">
    <source>
        <dbReference type="SAM" id="MobiDB-lite"/>
    </source>
</evidence>
<dbReference type="EC" id="3.6.5.4" evidence="10"/>
<dbReference type="PANTHER" id="PTHR43134">
    <property type="entry name" value="SIGNAL RECOGNITION PARTICLE RECEPTOR SUBUNIT ALPHA"/>
    <property type="match status" value="1"/>
</dbReference>
<keyword evidence="7 10" id="KW-0472">Membrane</keyword>
<evidence type="ECO:0000313" key="14">
    <source>
        <dbReference type="Proteomes" id="UP001055460"/>
    </source>
</evidence>
<dbReference type="Pfam" id="PF02881">
    <property type="entry name" value="SRP54_N"/>
    <property type="match status" value="1"/>
</dbReference>
<name>A0A9Q8Y5Y0_ENSAD</name>
<dbReference type="SMART" id="SM00963">
    <property type="entry name" value="SRP54_N"/>
    <property type="match status" value="1"/>
</dbReference>
<keyword evidence="2 10" id="KW-1003">Cell membrane</keyword>
<dbReference type="SUPFAM" id="SSF52540">
    <property type="entry name" value="P-loop containing nucleoside triphosphate hydrolases"/>
    <property type="match status" value="1"/>
</dbReference>
<dbReference type="GO" id="GO:0005047">
    <property type="term" value="F:signal recognition particle binding"/>
    <property type="evidence" value="ECO:0007669"/>
    <property type="project" value="TreeGrafter"/>
</dbReference>
<feature type="binding site" evidence="10">
    <location>
        <begin position="553"/>
        <end position="556"/>
    </location>
    <ligand>
        <name>GTP</name>
        <dbReference type="ChEBI" id="CHEBI:37565"/>
    </ligand>
</feature>
<feature type="compositionally biased region" description="Low complexity" evidence="11">
    <location>
        <begin position="149"/>
        <end position="159"/>
    </location>
</feature>